<gene>
    <name evidence="3" type="primary">LOC100373620</name>
</gene>
<feature type="compositionally biased region" description="Basic and acidic residues" evidence="1">
    <location>
        <begin position="12"/>
        <end position="27"/>
    </location>
</feature>
<feature type="region of interest" description="Disordered" evidence="1">
    <location>
        <begin position="91"/>
        <end position="113"/>
    </location>
</feature>
<proteinExistence type="predicted"/>
<sequence>MTLYMPPLSRKGRTDSRYDPDTRRVFNTDDTDTDVTGQTHYQNSLQGRQRKQQIVRPSSGTRKNNPHPRDVGFLRQDVALLNDPICHVQTRETDHEQPEWWPSRTSNEPLKKPPYTYDSTMRCDFKNKVDANNPGLTRHGCNPNIHAASGIVPINHLYPRRGPRLLVEHISYEHQYDSRGQTNNPVRGKYNKPYPGILLSASGFDNTNTSECLMQRVQNAAARIVLKNIRPA</sequence>
<accession>A0ABM0GQS2</accession>
<evidence type="ECO:0000256" key="1">
    <source>
        <dbReference type="SAM" id="MobiDB-lite"/>
    </source>
</evidence>
<dbReference type="PANTHER" id="PTHR35087:SF1">
    <property type="entry name" value="RIKEN CDNA 4930505A04 GENE"/>
    <property type="match status" value="1"/>
</dbReference>
<feature type="region of interest" description="Disordered" evidence="1">
    <location>
        <begin position="1"/>
        <end position="70"/>
    </location>
</feature>
<name>A0ABM0GQS2_SACKO</name>
<evidence type="ECO:0000313" key="3">
    <source>
        <dbReference type="RefSeq" id="XP_002735239.2"/>
    </source>
</evidence>
<dbReference type="InterPro" id="IPR031365">
    <property type="entry name" value="CMIP6"/>
</dbReference>
<reference evidence="3" key="1">
    <citation type="submission" date="2025-08" db="UniProtKB">
        <authorList>
            <consortium name="RefSeq"/>
        </authorList>
    </citation>
    <scope>IDENTIFICATION</scope>
    <source>
        <tissue evidence="3">Testes</tissue>
    </source>
</reference>
<dbReference type="Proteomes" id="UP000694865">
    <property type="component" value="Unplaced"/>
</dbReference>
<feature type="compositionally biased region" description="Polar residues" evidence="1">
    <location>
        <begin position="37"/>
        <end position="47"/>
    </location>
</feature>
<organism evidence="2 3">
    <name type="scientific">Saccoglossus kowalevskii</name>
    <name type="common">Acorn worm</name>
    <dbReference type="NCBI Taxonomy" id="10224"/>
    <lineage>
        <taxon>Eukaryota</taxon>
        <taxon>Metazoa</taxon>
        <taxon>Hemichordata</taxon>
        <taxon>Enteropneusta</taxon>
        <taxon>Harrimaniidae</taxon>
        <taxon>Saccoglossus</taxon>
    </lineage>
</organism>
<dbReference type="GeneID" id="100373620"/>
<keyword evidence="2" id="KW-1185">Reference proteome</keyword>
<dbReference type="Pfam" id="PF15667">
    <property type="entry name" value="CMIP6"/>
    <property type="match status" value="1"/>
</dbReference>
<dbReference type="RefSeq" id="XP_002735239.2">
    <property type="nucleotide sequence ID" value="XM_002735193.2"/>
</dbReference>
<protein>
    <submittedName>
        <fullName evidence="3">Uncharacterized protein LOC100373620</fullName>
    </submittedName>
</protein>
<dbReference type="PANTHER" id="PTHR35087">
    <property type="entry name" value="SIMILAR TO HYPOTHETICAL PROTEIN FLJ40298"/>
    <property type="match status" value="1"/>
</dbReference>
<evidence type="ECO:0000313" key="2">
    <source>
        <dbReference type="Proteomes" id="UP000694865"/>
    </source>
</evidence>